<evidence type="ECO:0000256" key="3">
    <source>
        <dbReference type="ARBA" id="ARBA00022884"/>
    </source>
</evidence>
<keyword evidence="5" id="KW-0687">Ribonucleoprotein</keyword>
<evidence type="ECO:0000256" key="4">
    <source>
        <dbReference type="ARBA" id="ARBA00022980"/>
    </source>
</evidence>
<dbReference type="GO" id="GO:0019843">
    <property type="term" value="F:rRNA binding"/>
    <property type="evidence" value="ECO:0007669"/>
    <property type="project" value="UniProtKB-KW"/>
</dbReference>
<reference evidence="6" key="2">
    <citation type="journal article" date="2024" name="Plant">
        <title>Genomic evolution and insights into agronomic trait innovations of Sesamum species.</title>
        <authorList>
            <person name="Miao H."/>
            <person name="Wang L."/>
            <person name="Qu L."/>
            <person name="Liu H."/>
            <person name="Sun Y."/>
            <person name="Le M."/>
            <person name="Wang Q."/>
            <person name="Wei S."/>
            <person name="Zheng Y."/>
            <person name="Lin W."/>
            <person name="Duan Y."/>
            <person name="Cao H."/>
            <person name="Xiong S."/>
            <person name="Wang X."/>
            <person name="Wei L."/>
            <person name="Li C."/>
            <person name="Ma Q."/>
            <person name="Ju M."/>
            <person name="Zhao R."/>
            <person name="Li G."/>
            <person name="Mu C."/>
            <person name="Tian Q."/>
            <person name="Mei H."/>
            <person name="Zhang T."/>
            <person name="Gao T."/>
            <person name="Zhang H."/>
        </authorList>
    </citation>
    <scope>NUCLEOTIDE SEQUENCE</scope>
    <source>
        <strain evidence="6">3651</strain>
    </source>
</reference>
<accession>A0AAE1YAI0</accession>
<dbReference type="InterPro" id="IPR013025">
    <property type="entry name" value="Ribosomal_uL23-like"/>
</dbReference>
<protein>
    <submittedName>
        <fullName evidence="6">60S ribosomal protein L23a</fullName>
    </submittedName>
</protein>
<evidence type="ECO:0000256" key="2">
    <source>
        <dbReference type="ARBA" id="ARBA00022730"/>
    </source>
</evidence>
<dbReference type="EMBL" id="JACGWO010000005">
    <property type="protein sequence ID" value="KAK4426434.1"/>
    <property type="molecule type" value="Genomic_DNA"/>
</dbReference>
<keyword evidence="7" id="KW-1185">Reference proteome</keyword>
<dbReference type="Gene3D" id="3.30.70.330">
    <property type="match status" value="1"/>
</dbReference>
<gene>
    <name evidence="6" type="ORF">Salat_1412000</name>
</gene>
<evidence type="ECO:0000256" key="1">
    <source>
        <dbReference type="ARBA" id="ARBA00006700"/>
    </source>
</evidence>
<dbReference type="Proteomes" id="UP001293254">
    <property type="component" value="Unassembled WGS sequence"/>
</dbReference>
<name>A0AAE1YAI0_9LAMI</name>
<comment type="caution">
    <text evidence="6">The sequence shown here is derived from an EMBL/GenBank/DDBJ whole genome shotgun (WGS) entry which is preliminary data.</text>
</comment>
<keyword evidence="4 6" id="KW-0689">Ribosomal protein</keyword>
<dbReference type="HAMAP" id="MF_01369_A">
    <property type="entry name" value="Ribosomal_uL23_A"/>
    <property type="match status" value="1"/>
</dbReference>
<dbReference type="InterPro" id="IPR012677">
    <property type="entry name" value="Nucleotide-bd_a/b_plait_sf"/>
</dbReference>
<evidence type="ECO:0000256" key="5">
    <source>
        <dbReference type="ARBA" id="ARBA00023274"/>
    </source>
</evidence>
<dbReference type="PANTHER" id="PTHR11620">
    <property type="entry name" value="60S RIBOSOMAL PROTEIN L23A"/>
    <property type="match status" value="1"/>
</dbReference>
<organism evidence="6 7">
    <name type="scientific">Sesamum alatum</name>
    <dbReference type="NCBI Taxonomy" id="300844"/>
    <lineage>
        <taxon>Eukaryota</taxon>
        <taxon>Viridiplantae</taxon>
        <taxon>Streptophyta</taxon>
        <taxon>Embryophyta</taxon>
        <taxon>Tracheophyta</taxon>
        <taxon>Spermatophyta</taxon>
        <taxon>Magnoliopsida</taxon>
        <taxon>eudicotyledons</taxon>
        <taxon>Gunneridae</taxon>
        <taxon>Pentapetalae</taxon>
        <taxon>asterids</taxon>
        <taxon>lamiids</taxon>
        <taxon>Lamiales</taxon>
        <taxon>Pedaliaceae</taxon>
        <taxon>Sesamum</taxon>
    </lineage>
</organism>
<dbReference type="GO" id="GO:0005840">
    <property type="term" value="C:ribosome"/>
    <property type="evidence" value="ECO:0007669"/>
    <property type="project" value="UniProtKB-KW"/>
</dbReference>
<keyword evidence="2" id="KW-0699">rRNA-binding</keyword>
<dbReference type="GO" id="GO:0003735">
    <property type="term" value="F:structural constituent of ribosome"/>
    <property type="evidence" value="ECO:0007669"/>
    <property type="project" value="InterPro"/>
</dbReference>
<evidence type="ECO:0000313" key="7">
    <source>
        <dbReference type="Proteomes" id="UP001293254"/>
    </source>
</evidence>
<dbReference type="SUPFAM" id="SSF54189">
    <property type="entry name" value="Ribosomal proteins S24e, L23 and L15e"/>
    <property type="match status" value="1"/>
</dbReference>
<dbReference type="InterPro" id="IPR012678">
    <property type="entry name" value="Ribosomal_uL23/eL15/eS24_sf"/>
</dbReference>
<dbReference type="FunFam" id="3.30.70.330:FF:000532">
    <property type="entry name" value="50S ribosomal protein L23"/>
    <property type="match status" value="1"/>
</dbReference>
<evidence type="ECO:0000313" key="6">
    <source>
        <dbReference type="EMBL" id="KAK4426434.1"/>
    </source>
</evidence>
<reference evidence="6" key="1">
    <citation type="submission" date="2020-06" db="EMBL/GenBank/DDBJ databases">
        <authorList>
            <person name="Li T."/>
            <person name="Hu X."/>
            <person name="Zhang T."/>
            <person name="Song X."/>
            <person name="Zhang H."/>
            <person name="Dai N."/>
            <person name="Sheng W."/>
            <person name="Hou X."/>
            <person name="Wei L."/>
        </authorList>
    </citation>
    <scope>NUCLEOTIDE SEQUENCE</scope>
    <source>
        <strain evidence="6">3651</strain>
        <tissue evidence="6">Leaf</tissue>
    </source>
</reference>
<dbReference type="Pfam" id="PF00276">
    <property type="entry name" value="Ribosomal_L23"/>
    <property type="match status" value="1"/>
</dbReference>
<dbReference type="GO" id="GO:1990904">
    <property type="term" value="C:ribonucleoprotein complex"/>
    <property type="evidence" value="ECO:0007669"/>
    <property type="project" value="UniProtKB-KW"/>
</dbReference>
<sequence>MITSAVDINSGICLRRHTASFPSGFSSRKLLPLTSALYPKDKDALLSFRPFESRILCRALVHPPATNREADARTELLKNTDVLTSSSNVITIPDQGRKERNPRRLNKSVAETDKPDLLPVIRYPLSTESAIKAMLESNTLVFVVDKRAGKKNIKDAFKNMLKTTAKKVNTLITPDGTKKAYIVLGPDCKALDVAKKIKIL</sequence>
<dbReference type="AlphaFoldDB" id="A0AAE1YAI0"/>
<keyword evidence="3" id="KW-0694">RNA-binding</keyword>
<dbReference type="GO" id="GO:0003729">
    <property type="term" value="F:mRNA binding"/>
    <property type="evidence" value="ECO:0007669"/>
    <property type="project" value="UniProtKB-ARBA"/>
</dbReference>
<dbReference type="GO" id="GO:0006412">
    <property type="term" value="P:translation"/>
    <property type="evidence" value="ECO:0007669"/>
    <property type="project" value="InterPro"/>
</dbReference>
<proteinExistence type="inferred from homology"/>
<comment type="similarity">
    <text evidence="1">Belongs to the universal ribosomal protein uL23 family.</text>
</comment>